<gene>
    <name evidence="1" type="ORF">PLEPLA_LOCUS25365</name>
</gene>
<name>A0A9N7YRX0_PLEPL</name>
<accession>A0A9N7YRX0</accession>
<proteinExistence type="predicted"/>
<evidence type="ECO:0000313" key="2">
    <source>
        <dbReference type="Proteomes" id="UP001153269"/>
    </source>
</evidence>
<protein>
    <submittedName>
        <fullName evidence="1">Uncharacterized protein</fullName>
    </submittedName>
</protein>
<comment type="caution">
    <text evidence="1">The sequence shown here is derived from an EMBL/GenBank/DDBJ whole genome shotgun (WGS) entry which is preliminary data.</text>
</comment>
<sequence length="122" mass="13093">MAGAAYTVLLSLFSRCGFLCREGVTSDGCVVRLQVFGYDGALPYFPSLSPPLGVVASLLSSTGWLLWCRPSDPCYLLGSFSPVLLSFSLSSFVDSWHTPLVFIPSSPPPRVVSLLSRSTVTL</sequence>
<dbReference type="EMBL" id="CADEAL010002015">
    <property type="protein sequence ID" value="CAB1437368.1"/>
    <property type="molecule type" value="Genomic_DNA"/>
</dbReference>
<reference evidence="1" key="1">
    <citation type="submission" date="2020-03" db="EMBL/GenBank/DDBJ databases">
        <authorList>
            <person name="Weist P."/>
        </authorList>
    </citation>
    <scope>NUCLEOTIDE SEQUENCE</scope>
</reference>
<organism evidence="1 2">
    <name type="scientific">Pleuronectes platessa</name>
    <name type="common">European plaice</name>
    <dbReference type="NCBI Taxonomy" id="8262"/>
    <lineage>
        <taxon>Eukaryota</taxon>
        <taxon>Metazoa</taxon>
        <taxon>Chordata</taxon>
        <taxon>Craniata</taxon>
        <taxon>Vertebrata</taxon>
        <taxon>Euteleostomi</taxon>
        <taxon>Actinopterygii</taxon>
        <taxon>Neopterygii</taxon>
        <taxon>Teleostei</taxon>
        <taxon>Neoteleostei</taxon>
        <taxon>Acanthomorphata</taxon>
        <taxon>Carangaria</taxon>
        <taxon>Pleuronectiformes</taxon>
        <taxon>Pleuronectoidei</taxon>
        <taxon>Pleuronectidae</taxon>
        <taxon>Pleuronectes</taxon>
    </lineage>
</organism>
<dbReference type="AlphaFoldDB" id="A0A9N7YRX0"/>
<evidence type="ECO:0000313" key="1">
    <source>
        <dbReference type="EMBL" id="CAB1437368.1"/>
    </source>
</evidence>
<keyword evidence="2" id="KW-1185">Reference proteome</keyword>
<dbReference type="Proteomes" id="UP001153269">
    <property type="component" value="Unassembled WGS sequence"/>
</dbReference>